<dbReference type="GO" id="GO:0016301">
    <property type="term" value="F:kinase activity"/>
    <property type="evidence" value="ECO:0007669"/>
    <property type="project" value="UniProtKB-KW"/>
</dbReference>
<dbReference type="Pfam" id="PF00367">
    <property type="entry name" value="PTS_EIIB"/>
    <property type="match status" value="1"/>
</dbReference>
<evidence type="ECO:0000256" key="5">
    <source>
        <dbReference type="ARBA" id="ARBA00022777"/>
    </source>
</evidence>
<protein>
    <submittedName>
        <fullName evidence="8">PTS sugar transporter</fullName>
    </submittedName>
</protein>
<dbReference type="PANTHER" id="PTHR30009">
    <property type="entry name" value="CYTOCHROME C-TYPE SYNTHESIS PROTEIN AND PTS TRANSMEMBRANE COMPONENT"/>
    <property type="match status" value="1"/>
</dbReference>
<dbReference type="Proteomes" id="UP000321181">
    <property type="component" value="Unassembled WGS sequence"/>
</dbReference>
<accession>A0A512DC19</accession>
<dbReference type="SUPFAM" id="SSF55604">
    <property type="entry name" value="Glucose permease domain IIB"/>
    <property type="match status" value="1"/>
</dbReference>
<dbReference type="GO" id="GO:0090563">
    <property type="term" value="F:protein-phosphocysteine-sugar phosphotransferase activity"/>
    <property type="evidence" value="ECO:0007669"/>
    <property type="project" value="TreeGrafter"/>
</dbReference>
<evidence type="ECO:0000259" key="7">
    <source>
        <dbReference type="PROSITE" id="PS51098"/>
    </source>
</evidence>
<dbReference type="InterPro" id="IPR050429">
    <property type="entry name" value="PTS_Glucose_EIICBA"/>
</dbReference>
<dbReference type="GO" id="GO:0008982">
    <property type="term" value="F:protein-N(PI)-phosphohistidine-sugar phosphotransferase activity"/>
    <property type="evidence" value="ECO:0007669"/>
    <property type="project" value="InterPro"/>
</dbReference>
<comment type="caution">
    <text evidence="8">The sequence shown here is derived from an EMBL/GenBank/DDBJ whole genome shotgun (WGS) entry which is preliminary data.</text>
</comment>
<dbReference type="GO" id="GO:0005886">
    <property type="term" value="C:plasma membrane"/>
    <property type="evidence" value="ECO:0007669"/>
    <property type="project" value="TreeGrafter"/>
</dbReference>
<dbReference type="Gene3D" id="3.30.1360.60">
    <property type="entry name" value="Glucose permease domain IIB"/>
    <property type="match status" value="1"/>
</dbReference>
<dbReference type="OrthoDB" id="2045873at2"/>
<dbReference type="InterPro" id="IPR018113">
    <property type="entry name" value="PTrfase_EIIB_Cys"/>
</dbReference>
<keyword evidence="9" id="KW-1185">Reference proteome</keyword>
<dbReference type="PANTHER" id="PTHR30009:SF4">
    <property type="entry name" value="PTS SYSTEM N-ACETYLGLUCOSAMINE-SPECIFIC EIICBA COMPONENT"/>
    <property type="match status" value="1"/>
</dbReference>
<organism evidence="8 9">
    <name type="scientific">Cellulomonas aerilata</name>
    <dbReference type="NCBI Taxonomy" id="515326"/>
    <lineage>
        <taxon>Bacteria</taxon>
        <taxon>Bacillati</taxon>
        <taxon>Actinomycetota</taxon>
        <taxon>Actinomycetes</taxon>
        <taxon>Micrococcales</taxon>
        <taxon>Cellulomonadaceae</taxon>
        <taxon>Cellulomonas</taxon>
    </lineage>
</organism>
<feature type="domain" description="PTS EIIB type-1" evidence="7">
    <location>
        <begin position="2"/>
        <end position="77"/>
    </location>
</feature>
<dbReference type="InterPro" id="IPR001996">
    <property type="entry name" value="PTS_IIB_1"/>
</dbReference>
<evidence type="ECO:0000256" key="2">
    <source>
        <dbReference type="ARBA" id="ARBA00022597"/>
    </source>
</evidence>
<evidence type="ECO:0000313" key="9">
    <source>
        <dbReference type="Proteomes" id="UP000321181"/>
    </source>
</evidence>
<keyword evidence="4" id="KW-0598">Phosphotransferase system</keyword>
<dbReference type="GO" id="GO:0009401">
    <property type="term" value="P:phosphoenolpyruvate-dependent sugar phosphotransferase system"/>
    <property type="evidence" value="ECO:0007669"/>
    <property type="project" value="UniProtKB-KW"/>
</dbReference>
<dbReference type="PROSITE" id="PS51098">
    <property type="entry name" value="PTS_EIIB_TYPE_1"/>
    <property type="match status" value="1"/>
</dbReference>
<dbReference type="GO" id="GO:0015764">
    <property type="term" value="P:N-acetylglucosamine transport"/>
    <property type="evidence" value="ECO:0007669"/>
    <property type="project" value="TreeGrafter"/>
</dbReference>
<sequence length="77" mass="7997">MNEQARSILAGLGGVANIVDIEPCTTRLRSEVRDARLVDVAALRAAGGHGVMISGRVVQVVVGPGVDTLATDLEDLM</sequence>
<dbReference type="InterPro" id="IPR036878">
    <property type="entry name" value="Glu_permease_IIB"/>
</dbReference>
<proteinExistence type="predicted"/>
<keyword evidence="3" id="KW-0808">Transferase</keyword>
<evidence type="ECO:0000256" key="1">
    <source>
        <dbReference type="ARBA" id="ARBA00022448"/>
    </source>
</evidence>
<evidence type="ECO:0000256" key="6">
    <source>
        <dbReference type="PROSITE-ProRule" id="PRU00421"/>
    </source>
</evidence>
<keyword evidence="1" id="KW-0813">Transport</keyword>
<evidence type="ECO:0000313" key="8">
    <source>
        <dbReference type="EMBL" id="GEO34024.1"/>
    </source>
</evidence>
<evidence type="ECO:0000256" key="3">
    <source>
        <dbReference type="ARBA" id="ARBA00022679"/>
    </source>
</evidence>
<feature type="active site" description="Phosphocysteine intermediate; for EIIB activity" evidence="6">
    <location>
        <position position="24"/>
    </location>
</feature>
<evidence type="ECO:0000256" key="4">
    <source>
        <dbReference type="ARBA" id="ARBA00022683"/>
    </source>
</evidence>
<dbReference type="EMBL" id="BJYY01000013">
    <property type="protein sequence ID" value="GEO34024.1"/>
    <property type="molecule type" value="Genomic_DNA"/>
</dbReference>
<keyword evidence="2 8" id="KW-0762">Sugar transport</keyword>
<dbReference type="AlphaFoldDB" id="A0A512DC19"/>
<name>A0A512DC19_9CELL</name>
<reference evidence="8 9" key="1">
    <citation type="submission" date="2019-07" db="EMBL/GenBank/DDBJ databases">
        <title>Whole genome shotgun sequence of Cellulomonas aerilata NBRC 106308.</title>
        <authorList>
            <person name="Hosoyama A."/>
            <person name="Uohara A."/>
            <person name="Ohji S."/>
            <person name="Ichikawa N."/>
        </authorList>
    </citation>
    <scope>NUCLEOTIDE SEQUENCE [LARGE SCALE GENOMIC DNA]</scope>
    <source>
        <strain evidence="8 9">NBRC 106308</strain>
    </source>
</reference>
<gene>
    <name evidence="8" type="ORF">CAE01nite_17490</name>
</gene>
<keyword evidence="5" id="KW-0418">Kinase</keyword>